<feature type="region of interest" description="Disordered" evidence="1">
    <location>
        <begin position="135"/>
        <end position="340"/>
    </location>
</feature>
<keyword evidence="2" id="KW-0472">Membrane</keyword>
<proteinExistence type="predicted"/>
<keyword evidence="2" id="KW-0812">Transmembrane</keyword>
<feature type="compositionally biased region" description="Low complexity" evidence="1">
    <location>
        <begin position="180"/>
        <end position="189"/>
    </location>
</feature>
<feature type="compositionally biased region" description="Basic and acidic residues" evidence="1">
    <location>
        <begin position="483"/>
        <end position="520"/>
    </location>
</feature>
<feature type="compositionally biased region" description="Low complexity" evidence="1">
    <location>
        <begin position="374"/>
        <end position="390"/>
    </location>
</feature>
<feature type="transmembrane region" description="Helical" evidence="2">
    <location>
        <begin position="426"/>
        <end position="448"/>
    </location>
</feature>
<feature type="compositionally biased region" description="Pro residues" evidence="1">
    <location>
        <begin position="190"/>
        <end position="204"/>
    </location>
</feature>
<feature type="region of interest" description="Disordered" evidence="1">
    <location>
        <begin position="456"/>
        <end position="534"/>
    </location>
</feature>
<feature type="compositionally biased region" description="Pro residues" evidence="1">
    <location>
        <begin position="145"/>
        <end position="168"/>
    </location>
</feature>
<reference evidence="4" key="1">
    <citation type="journal article" date="2023" name="Mol. Phylogenet. Evol.">
        <title>Genome-scale phylogeny and comparative genomics of the fungal order Sordariales.</title>
        <authorList>
            <person name="Hensen N."/>
            <person name="Bonometti L."/>
            <person name="Westerberg I."/>
            <person name="Brannstrom I.O."/>
            <person name="Guillou S."/>
            <person name="Cros-Aarteil S."/>
            <person name="Calhoun S."/>
            <person name="Haridas S."/>
            <person name="Kuo A."/>
            <person name="Mondo S."/>
            <person name="Pangilinan J."/>
            <person name="Riley R."/>
            <person name="LaButti K."/>
            <person name="Andreopoulos B."/>
            <person name="Lipzen A."/>
            <person name="Chen C."/>
            <person name="Yan M."/>
            <person name="Daum C."/>
            <person name="Ng V."/>
            <person name="Clum A."/>
            <person name="Steindorff A."/>
            <person name="Ohm R.A."/>
            <person name="Martin F."/>
            <person name="Silar P."/>
            <person name="Natvig D.O."/>
            <person name="Lalanne C."/>
            <person name="Gautier V."/>
            <person name="Ament-Velasquez S.L."/>
            <person name="Kruys A."/>
            <person name="Hutchinson M.I."/>
            <person name="Powell A.J."/>
            <person name="Barry K."/>
            <person name="Miller A.N."/>
            <person name="Grigoriev I.V."/>
            <person name="Debuchy R."/>
            <person name="Gladieux P."/>
            <person name="Hiltunen Thoren M."/>
            <person name="Johannesson H."/>
        </authorList>
    </citation>
    <scope>NUCLEOTIDE SEQUENCE</scope>
    <source>
        <strain evidence="4">PSN309</strain>
    </source>
</reference>
<protein>
    <recommendedName>
        <fullName evidence="6">Mid2 domain-containing protein</fullName>
    </recommendedName>
</protein>
<evidence type="ECO:0000313" key="5">
    <source>
        <dbReference type="Proteomes" id="UP001302126"/>
    </source>
</evidence>
<gene>
    <name evidence="4" type="ORF">QBC35DRAFT_531952</name>
</gene>
<feature type="chain" id="PRO_5043027879" description="Mid2 domain-containing protein" evidence="3">
    <location>
        <begin position="17"/>
        <end position="551"/>
    </location>
</feature>
<keyword evidence="3" id="KW-0732">Signal</keyword>
<dbReference type="Proteomes" id="UP001302126">
    <property type="component" value="Unassembled WGS sequence"/>
</dbReference>
<comment type="caution">
    <text evidence="4">The sequence shown here is derived from an EMBL/GenBank/DDBJ whole genome shotgun (WGS) entry which is preliminary data.</text>
</comment>
<feature type="region of interest" description="Disordered" evidence="1">
    <location>
        <begin position="369"/>
        <end position="421"/>
    </location>
</feature>
<name>A0AAN6WTK1_9PEZI</name>
<dbReference type="EMBL" id="MU864392">
    <property type="protein sequence ID" value="KAK4188118.1"/>
    <property type="molecule type" value="Genomic_DNA"/>
</dbReference>
<organism evidence="4 5">
    <name type="scientific">Podospora australis</name>
    <dbReference type="NCBI Taxonomy" id="1536484"/>
    <lineage>
        <taxon>Eukaryota</taxon>
        <taxon>Fungi</taxon>
        <taxon>Dikarya</taxon>
        <taxon>Ascomycota</taxon>
        <taxon>Pezizomycotina</taxon>
        <taxon>Sordariomycetes</taxon>
        <taxon>Sordariomycetidae</taxon>
        <taxon>Sordariales</taxon>
        <taxon>Podosporaceae</taxon>
        <taxon>Podospora</taxon>
    </lineage>
</organism>
<evidence type="ECO:0000256" key="1">
    <source>
        <dbReference type="SAM" id="MobiDB-lite"/>
    </source>
</evidence>
<evidence type="ECO:0000313" key="4">
    <source>
        <dbReference type="EMBL" id="KAK4188118.1"/>
    </source>
</evidence>
<accession>A0AAN6WTK1</accession>
<sequence>MLVIHVLWLQAALAMAQLPTLNDLLDGEGVVGRQDEGSVAVPAIDEQPIASAEEAVPSAPGLLDLIGTDAAVPVPTIASTDESIPDAITDPIIGSTDILDVGEEAPVTSVDVVEEPPVTPIPVPEPTPVETVAETPAPEVVVQPPELPTPEPTPVTEQAPPPPPPLPVPVAVDEQEEEVQQPVEEITVPSPAPAPDPVVVPDPVPEPDADVVEVTPPAPIAVPATSEAAVPSPEVTAPAADEGADVFVPPAAASPTQDTAAATSPATSPATAPPPSTDSDTDNDNSDSSADAAIRTATASPDSTSGPSSGSNDEESLPITAPVETINTPATPTAEAQEPVLTLVTTDGSTFMSVFIPPAPTQAIAVIQGTGFPSSDSSSSSGDSSSPDNSRINTDGPYVDTVDPDSPSSPPTRASNSSGLSTETKIGVGAGLGVGSVVLAVVVTYLLWHKRMGSGPFRRRSAKKGHKRGGSDLEKGGSGTLSVEEKQKLDWESEHDMPFDFGFPRERERGSVKRDDDLLRDTPGGEEGKVESSGVGTVVYPVEEVVPGYRR</sequence>
<keyword evidence="5" id="KW-1185">Reference proteome</keyword>
<reference evidence="4" key="2">
    <citation type="submission" date="2023-05" db="EMBL/GenBank/DDBJ databases">
        <authorList>
            <consortium name="Lawrence Berkeley National Laboratory"/>
            <person name="Steindorff A."/>
            <person name="Hensen N."/>
            <person name="Bonometti L."/>
            <person name="Westerberg I."/>
            <person name="Brannstrom I.O."/>
            <person name="Guillou S."/>
            <person name="Cros-Aarteil S."/>
            <person name="Calhoun S."/>
            <person name="Haridas S."/>
            <person name="Kuo A."/>
            <person name="Mondo S."/>
            <person name="Pangilinan J."/>
            <person name="Riley R."/>
            <person name="Labutti K."/>
            <person name="Andreopoulos B."/>
            <person name="Lipzen A."/>
            <person name="Chen C."/>
            <person name="Yanf M."/>
            <person name="Daum C."/>
            <person name="Ng V."/>
            <person name="Clum A."/>
            <person name="Ohm R."/>
            <person name="Martin F."/>
            <person name="Silar P."/>
            <person name="Natvig D."/>
            <person name="Lalanne C."/>
            <person name="Gautier V."/>
            <person name="Ament-Velasquez S.L."/>
            <person name="Kruys A."/>
            <person name="Hutchinson M.I."/>
            <person name="Powell A.J."/>
            <person name="Barry K."/>
            <person name="Miller A.N."/>
            <person name="Grigoriev I.V."/>
            <person name="Debuchy R."/>
            <person name="Gladieux P."/>
            <person name="Thoren M.H."/>
            <person name="Johannesson H."/>
        </authorList>
    </citation>
    <scope>NUCLEOTIDE SEQUENCE</scope>
    <source>
        <strain evidence="4">PSN309</strain>
    </source>
</reference>
<feature type="compositionally biased region" description="Low complexity" evidence="1">
    <location>
        <begin position="135"/>
        <end position="144"/>
    </location>
</feature>
<feature type="compositionally biased region" description="Low complexity" evidence="1">
    <location>
        <begin position="249"/>
        <end position="270"/>
    </location>
</feature>
<evidence type="ECO:0000256" key="2">
    <source>
        <dbReference type="SAM" id="Phobius"/>
    </source>
</evidence>
<evidence type="ECO:0008006" key="6">
    <source>
        <dbReference type="Google" id="ProtNLM"/>
    </source>
</evidence>
<keyword evidence="2" id="KW-1133">Transmembrane helix</keyword>
<feature type="compositionally biased region" description="Basic residues" evidence="1">
    <location>
        <begin position="456"/>
        <end position="468"/>
    </location>
</feature>
<dbReference type="AlphaFoldDB" id="A0AAN6WTK1"/>
<evidence type="ECO:0000256" key="3">
    <source>
        <dbReference type="SAM" id="SignalP"/>
    </source>
</evidence>
<feature type="compositionally biased region" description="Low complexity" evidence="1">
    <location>
        <begin position="286"/>
        <end position="311"/>
    </location>
</feature>
<feature type="signal peptide" evidence="3">
    <location>
        <begin position="1"/>
        <end position="16"/>
    </location>
</feature>